<dbReference type="AlphaFoldDB" id="A0A563EHS8"/>
<keyword evidence="9" id="KW-1185">Reference proteome</keyword>
<dbReference type="NCBIfam" id="TIGR03954">
    <property type="entry name" value="integ_memb_HG"/>
    <property type="match status" value="1"/>
</dbReference>
<evidence type="ECO:0000256" key="3">
    <source>
        <dbReference type="ARBA" id="ARBA00022692"/>
    </source>
</evidence>
<accession>A0A563EHS8</accession>
<evidence type="ECO:0000256" key="1">
    <source>
        <dbReference type="ARBA" id="ARBA00004651"/>
    </source>
</evidence>
<dbReference type="Proteomes" id="UP000316639">
    <property type="component" value="Unassembled WGS sequence"/>
</dbReference>
<evidence type="ECO:0000256" key="2">
    <source>
        <dbReference type="ARBA" id="ARBA00022475"/>
    </source>
</evidence>
<sequence>MEKELKRFKVLAYVVGVALLLLCVALVLKYVGDAPTMMRIIGPGHGFLYAVYLVVSIDLAIKARWSMKGTGLVLVAGMIPFLSFYAERKVHEKMQAGLPL</sequence>
<dbReference type="InterPro" id="IPR023845">
    <property type="entry name" value="DUF3817_TM"/>
</dbReference>
<evidence type="ECO:0000313" key="9">
    <source>
        <dbReference type="Proteomes" id="UP000316639"/>
    </source>
</evidence>
<keyword evidence="5 6" id="KW-0472">Membrane</keyword>
<dbReference type="PANTHER" id="PTHR40077">
    <property type="entry name" value="MEMBRANE PROTEIN-RELATED"/>
    <property type="match status" value="1"/>
</dbReference>
<comment type="subcellular location">
    <subcellularLocation>
        <location evidence="1">Cell membrane</location>
        <topology evidence="1">Multi-pass membrane protein</topology>
    </subcellularLocation>
</comment>
<organism evidence="8 9">
    <name type="scientific">Lentzea tibetensis</name>
    <dbReference type="NCBI Taxonomy" id="2591470"/>
    <lineage>
        <taxon>Bacteria</taxon>
        <taxon>Bacillati</taxon>
        <taxon>Actinomycetota</taxon>
        <taxon>Actinomycetes</taxon>
        <taxon>Pseudonocardiales</taxon>
        <taxon>Pseudonocardiaceae</taxon>
        <taxon>Lentzea</taxon>
    </lineage>
</organism>
<feature type="transmembrane region" description="Helical" evidence="6">
    <location>
        <begin position="69"/>
        <end position="86"/>
    </location>
</feature>
<comment type="caution">
    <text evidence="8">The sequence shown here is derived from an EMBL/GenBank/DDBJ whole genome shotgun (WGS) entry which is preliminary data.</text>
</comment>
<evidence type="ECO:0000256" key="6">
    <source>
        <dbReference type="SAM" id="Phobius"/>
    </source>
</evidence>
<keyword evidence="4 6" id="KW-1133">Transmembrane helix</keyword>
<keyword evidence="2" id="KW-1003">Cell membrane</keyword>
<feature type="domain" description="DUF3817" evidence="7">
    <location>
        <begin position="5"/>
        <end position="91"/>
    </location>
</feature>
<evidence type="ECO:0000259" key="7">
    <source>
        <dbReference type="Pfam" id="PF12823"/>
    </source>
</evidence>
<evidence type="ECO:0000256" key="5">
    <source>
        <dbReference type="ARBA" id="ARBA00023136"/>
    </source>
</evidence>
<feature type="transmembrane region" description="Helical" evidence="6">
    <location>
        <begin position="37"/>
        <end position="57"/>
    </location>
</feature>
<keyword evidence="3 6" id="KW-0812">Transmembrane</keyword>
<protein>
    <submittedName>
        <fullName evidence="8">DUF3817 domain-containing protein</fullName>
    </submittedName>
</protein>
<dbReference type="OrthoDB" id="9342687at2"/>
<dbReference type="Pfam" id="PF12823">
    <property type="entry name" value="DUF3817"/>
    <property type="match status" value="1"/>
</dbReference>
<evidence type="ECO:0000313" key="8">
    <source>
        <dbReference type="EMBL" id="TWP46170.1"/>
    </source>
</evidence>
<proteinExistence type="predicted"/>
<name>A0A563EHS8_9PSEU</name>
<evidence type="ECO:0000256" key="4">
    <source>
        <dbReference type="ARBA" id="ARBA00022989"/>
    </source>
</evidence>
<reference evidence="8 9" key="1">
    <citation type="submission" date="2019-07" db="EMBL/GenBank/DDBJ databases">
        <title>Lentzea xizangensis sp. nov., isolated from Qinghai-Tibetan Plateau Soils.</title>
        <authorList>
            <person name="Huang J."/>
        </authorList>
    </citation>
    <scope>NUCLEOTIDE SEQUENCE [LARGE SCALE GENOMIC DNA]</scope>
    <source>
        <strain evidence="8 9">FXJ1.1311</strain>
    </source>
</reference>
<dbReference type="GO" id="GO:0005886">
    <property type="term" value="C:plasma membrane"/>
    <property type="evidence" value="ECO:0007669"/>
    <property type="project" value="UniProtKB-SubCell"/>
</dbReference>
<dbReference type="EMBL" id="VOBR01000035">
    <property type="protein sequence ID" value="TWP46170.1"/>
    <property type="molecule type" value="Genomic_DNA"/>
</dbReference>
<gene>
    <name evidence="8" type="ORF">FKR81_37040</name>
</gene>
<feature type="transmembrane region" description="Helical" evidence="6">
    <location>
        <begin position="12"/>
        <end position="31"/>
    </location>
</feature>
<dbReference type="PANTHER" id="PTHR40077:SF2">
    <property type="entry name" value="MEMBRANE PROTEIN"/>
    <property type="match status" value="1"/>
</dbReference>